<organism evidence="2 3">
    <name type="scientific">Weissella oryzae (strain DSM 25784 / JCM 18191 / LMG 30913 / SG25)</name>
    <dbReference type="NCBI Taxonomy" id="1329250"/>
    <lineage>
        <taxon>Bacteria</taxon>
        <taxon>Bacillati</taxon>
        <taxon>Bacillota</taxon>
        <taxon>Bacilli</taxon>
        <taxon>Lactobacillales</taxon>
        <taxon>Lactobacillaceae</taxon>
        <taxon>Weissella</taxon>
    </lineage>
</organism>
<feature type="transmembrane region" description="Helical" evidence="1">
    <location>
        <begin position="73"/>
        <end position="98"/>
    </location>
</feature>
<keyword evidence="3" id="KW-1185">Reference proteome</keyword>
<dbReference type="InterPro" id="IPR023299">
    <property type="entry name" value="ATPase_P-typ_cyto_dom_N"/>
</dbReference>
<dbReference type="STRING" id="1329250.WOSG25_100720"/>
<evidence type="ECO:0000313" key="3">
    <source>
        <dbReference type="Proteomes" id="UP000030643"/>
    </source>
</evidence>
<dbReference type="SUPFAM" id="SSF81660">
    <property type="entry name" value="Metal cation-transporting ATPase, ATP-binding domain N"/>
    <property type="match status" value="1"/>
</dbReference>
<accession>A0A069D275</accession>
<dbReference type="Gene3D" id="3.40.50.1000">
    <property type="entry name" value="HAD superfamily/HAD-like"/>
    <property type="match status" value="1"/>
</dbReference>
<keyword evidence="1" id="KW-0812">Transmembrane</keyword>
<feature type="transmembrane region" description="Helical" evidence="1">
    <location>
        <begin position="104"/>
        <end position="128"/>
    </location>
</feature>
<feature type="transmembrane region" description="Helical" evidence="1">
    <location>
        <begin position="149"/>
        <end position="164"/>
    </location>
</feature>
<feature type="transmembrane region" description="Helical" evidence="1">
    <location>
        <begin position="481"/>
        <end position="502"/>
    </location>
</feature>
<keyword evidence="1" id="KW-0472">Membrane</keyword>
<dbReference type="RefSeq" id="WP_027699475.1">
    <property type="nucleotide sequence ID" value="NZ_DF820493.1"/>
</dbReference>
<dbReference type="GO" id="GO:0000166">
    <property type="term" value="F:nucleotide binding"/>
    <property type="evidence" value="ECO:0007669"/>
    <property type="project" value="InterPro"/>
</dbReference>
<reference evidence="3" key="1">
    <citation type="journal article" date="2014" name="Genome Announc.">
        <title>Draft genome sequence of Weissella oryzae SG25T, isolated from fermented rice grains.</title>
        <authorList>
            <person name="Tanizawa Y."/>
            <person name="Fujisawa T."/>
            <person name="Mochizuki T."/>
            <person name="Kaminuma E."/>
            <person name="Suzuki Y."/>
            <person name="Nakamura Y."/>
            <person name="Tohno M."/>
        </authorList>
    </citation>
    <scope>NUCLEOTIDE SEQUENCE [LARGE SCALE GENOMIC DNA]</scope>
    <source>
        <strain evidence="3">DSM 25784 / JCM 18191 / LMG 30913 / SG25</strain>
    </source>
</reference>
<proteinExistence type="predicted"/>
<feature type="transmembrane region" description="Helical" evidence="1">
    <location>
        <begin position="508"/>
        <end position="527"/>
    </location>
</feature>
<feature type="transmembrane region" description="Helical" evidence="1">
    <location>
        <begin position="9"/>
        <end position="31"/>
    </location>
</feature>
<sequence>MKRIGQIKFIWTAVIAIILAIGAALVLPLLLNQAPLIQLPWPNTKYLVFALAFILNLYFDYELYKAVRVQRSVLGGTSLIASLVLQFAWLLAVGYLLLVQPMRQFILVTMTLPLYLLGIFVLAITLGIMQSQLGQIKITSAQTHSLQRWNYIIMLFCLYALIFFGLTTNWITGVTIAIATGLIVDPAWTAQTAGAYRQWVFNGLARKGVVLKDDQDLITDLRKVKNVVIEKSGLLTSPGVLIRTVQSYDDRYSDFDILGIATGLVSDKRNYDYRSPLAIAIKAYADAKGVFASQVSEPEYLPEIGVRGVINNQRFAFVSATYAKGRYDINERHFGQINALGNSVSYVIEGERVIGVVAFHAPANYSIMTLDKFFLARGMQLHVISADTRGSVEEVTQIMNSVVEAEANMAPADKLAKYQELLAVENTILITNQETTGDLPNALVIGVGDAPQKPDIKIWAIEDLPSLWDASDQLLRADRTVMYRVAVLNLVLLILAAGVGILLVNWFFIAPIVAVIVRLIITIFWRLTAKK</sequence>
<evidence type="ECO:0000256" key="1">
    <source>
        <dbReference type="SAM" id="Phobius"/>
    </source>
</evidence>
<keyword evidence="1" id="KW-1133">Transmembrane helix</keyword>
<feature type="transmembrane region" description="Helical" evidence="1">
    <location>
        <begin position="170"/>
        <end position="188"/>
    </location>
</feature>
<feature type="transmembrane region" description="Helical" evidence="1">
    <location>
        <begin position="43"/>
        <end position="61"/>
    </location>
</feature>
<dbReference type="eggNOG" id="COG2217">
    <property type="taxonomic scope" value="Bacteria"/>
</dbReference>
<evidence type="ECO:0000313" key="2">
    <source>
        <dbReference type="EMBL" id="GAK31506.1"/>
    </source>
</evidence>
<dbReference type="EMBL" id="DF820493">
    <property type="protein sequence ID" value="GAK31506.1"/>
    <property type="molecule type" value="Genomic_DNA"/>
</dbReference>
<gene>
    <name evidence="2" type="primary">actP</name>
    <name evidence="2" type="ORF">WOSG25_100720</name>
</gene>
<dbReference type="AlphaFoldDB" id="A0A069D275"/>
<dbReference type="OrthoDB" id="2145039at2"/>
<dbReference type="Proteomes" id="UP000030643">
    <property type="component" value="Unassembled WGS sequence"/>
</dbReference>
<protein>
    <submittedName>
        <fullName evidence="2">Possible copper-transporting ATPase</fullName>
    </submittedName>
</protein>
<name>A0A069D275_WEIOS</name>
<dbReference type="Gene3D" id="3.40.1110.10">
    <property type="entry name" value="Calcium-transporting ATPase, cytoplasmic domain N"/>
    <property type="match status" value="1"/>
</dbReference>
<dbReference type="InterPro" id="IPR023214">
    <property type="entry name" value="HAD_sf"/>
</dbReference>